<dbReference type="GO" id="GO:0008270">
    <property type="term" value="F:zinc ion binding"/>
    <property type="evidence" value="ECO:0007669"/>
    <property type="project" value="UniProtKB-KW"/>
</dbReference>
<evidence type="ECO:0000256" key="1">
    <source>
        <dbReference type="ARBA" id="ARBA00022723"/>
    </source>
</evidence>
<dbReference type="eggNOG" id="ENOG502TH3V">
    <property type="taxonomic scope" value="Eukaryota"/>
</dbReference>
<reference evidence="7" key="1">
    <citation type="submission" date="2007-07" db="EMBL/GenBank/DDBJ databases">
        <title>PCAP assembly of the Caenorhabditis remanei genome.</title>
        <authorList>
            <consortium name="The Caenorhabditis remanei Sequencing Consortium"/>
            <person name="Wilson R.K."/>
        </authorList>
    </citation>
    <scope>NUCLEOTIDE SEQUENCE [LARGE SCALE GENOMIC DNA]</scope>
    <source>
        <strain evidence="7">PB4641</strain>
    </source>
</reference>
<keyword evidence="2 4" id="KW-0863">Zinc-finger</keyword>
<name>E3LXX5_CAERE</name>
<evidence type="ECO:0000256" key="3">
    <source>
        <dbReference type="ARBA" id="ARBA00022833"/>
    </source>
</evidence>
<dbReference type="SUPFAM" id="SSF57850">
    <property type="entry name" value="RING/U-box"/>
    <property type="match status" value="1"/>
</dbReference>
<dbReference type="InParanoid" id="E3LXX5"/>
<dbReference type="InterPro" id="IPR017907">
    <property type="entry name" value="Znf_RING_CS"/>
</dbReference>
<dbReference type="AlphaFoldDB" id="E3LXX5"/>
<dbReference type="Proteomes" id="UP000008281">
    <property type="component" value="Unassembled WGS sequence"/>
</dbReference>
<dbReference type="InterPro" id="IPR013083">
    <property type="entry name" value="Znf_RING/FYVE/PHD"/>
</dbReference>
<proteinExistence type="predicted"/>
<organism evidence="8">
    <name type="scientific">Caenorhabditis remanei</name>
    <name type="common">Caenorhabditis vulgaris</name>
    <dbReference type="NCBI Taxonomy" id="31234"/>
    <lineage>
        <taxon>Eukaryota</taxon>
        <taxon>Metazoa</taxon>
        <taxon>Ecdysozoa</taxon>
        <taxon>Nematoda</taxon>
        <taxon>Chromadorea</taxon>
        <taxon>Rhabditida</taxon>
        <taxon>Rhabditina</taxon>
        <taxon>Rhabditomorpha</taxon>
        <taxon>Rhabditoidea</taxon>
        <taxon>Rhabditidae</taxon>
        <taxon>Peloderinae</taxon>
        <taxon>Caenorhabditis</taxon>
    </lineage>
</organism>
<keyword evidence="8" id="KW-1185">Reference proteome</keyword>
<evidence type="ECO:0000259" key="6">
    <source>
        <dbReference type="PROSITE" id="PS50089"/>
    </source>
</evidence>
<keyword evidence="3" id="KW-0862">Zinc</keyword>
<gene>
    <name evidence="7" type="ORF">CRE_03728</name>
</gene>
<dbReference type="InterPro" id="IPR027370">
    <property type="entry name" value="Znf-RING_euk"/>
</dbReference>
<dbReference type="EMBL" id="DS268418">
    <property type="protein sequence ID" value="EFO84825.1"/>
    <property type="molecule type" value="Genomic_DNA"/>
</dbReference>
<dbReference type="GO" id="GO:0016567">
    <property type="term" value="P:protein ubiquitination"/>
    <property type="evidence" value="ECO:0007669"/>
    <property type="project" value="TreeGrafter"/>
</dbReference>
<dbReference type="Gene3D" id="3.30.40.10">
    <property type="entry name" value="Zinc/RING finger domain, C3HC4 (zinc finger)"/>
    <property type="match status" value="1"/>
</dbReference>
<dbReference type="RefSeq" id="XP_003111325.2">
    <property type="nucleotide sequence ID" value="XM_003111277.2"/>
</dbReference>
<evidence type="ECO:0000313" key="8">
    <source>
        <dbReference type="Proteomes" id="UP000008281"/>
    </source>
</evidence>
<dbReference type="GO" id="GO:0061630">
    <property type="term" value="F:ubiquitin protein ligase activity"/>
    <property type="evidence" value="ECO:0007669"/>
    <property type="project" value="TreeGrafter"/>
</dbReference>
<dbReference type="Pfam" id="PF13445">
    <property type="entry name" value="zf-RING_UBOX"/>
    <property type="match status" value="1"/>
</dbReference>
<dbReference type="InterPro" id="IPR001841">
    <property type="entry name" value="Znf_RING"/>
</dbReference>
<dbReference type="PROSITE" id="PS00518">
    <property type="entry name" value="ZF_RING_1"/>
    <property type="match status" value="1"/>
</dbReference>
<dbReference type="CTD" id="9801728"/>
<evidence type="ECO:0000256" key="5">
    <source>
        <dbReference type="SAM" id="MobiDB-lite"/>
    </source>
</evidence>
<sequence length="330" mass="38279">MLNFKSSMSVQPFIRTPTCQVCLEPYDGKRHTPKILQCAHTVCESCINVLEEQSRRRYNTGLDPTIVSISCPVCRTETKTPRACIRTNYQLIDVVDGMCKEATHNIAFVNCIECEGVYHEKDVNICTQCSPINEDTNTNELVERSVSLHQFSLCSTCLLAHIGKKHTFIPLQPLRVEMQRQENIRRILQSQEKLTKSQLRFRELLDKTMAKWILWSGNHELNMTRFREATESYHQKTLFEKFMEEISTKTEQIDNLITHVQMWSDELERDMPRSEFLARFISPDRTPEGARLPNAPPVPPRPAAHPPLPGTPRQHNAGNEENFLYYFERQ</sequence>
<evidence type="ECO:0000256" key="2">
    <source>
        <dbReference type="ARBA" id="ARBA00022771"/>
    </source>
</evidence>
<feature type="domain" description="RING-type" evidence="6">
    <location>
        <begin position="19"/>
        <end position="75"/>
    </location>
</feature>
<protein>
    <recommendedName>
        <fullName evidence="6">RING-type domain-containing protein</fullName>
    </recommendedName>
</protein>
<dbReference type="KEGG" id="crq:GCK72_001129"/>
<dbReference type="OrthoDB" id="654191at2759"/>
<dbReference type="FunCoup" id="E3LXX5">
    <property type="interactions" value="2"/>
</dbReference>
<dbReference type="SMART" id="SM00184">
    <property type="entry name" value="RING"/>
    <property type="match status" value="1"/>
</dbReference>
<dbReference type="PROSITE" id="PS50089">
    <property type="entry name" value="ZF_RING_2"/>
    <property type="match status" value="1"/>
</dbReference>
<evidence type="ECO:0000256" key="4">
    <source>
        <dbReference type="PROSITE-ProRule" id="PRU00175"/>
    </source>
</evidence>
<feature type="region of interest" description="Disordered" evidence="5">
    <location>
        <begin position="282"/>
        <end position="322"/>
    </location>
</feature>
<dbReference type="GeneID" id="9801728"/>
<accession>E3LXX5</accession>
<dbReference type="PANTHER" id="PTHR22791">
    <property type="entry name" value="RING-TYPE DOMAIN-CONTAINING PROTEIN"/>
    <property type="match status" value="1"/>
</dbReference>
<dbReference type="OMA" id="CKEATHN"/>
<evidence type="ECO:0000313" key="7">
    <source>
        <dbReference type="EMBL" id="EFO84825.1"/>
    </source>
</evidence>
<keyword evidence="1" id="KW-0479">Metal-binding</keyword>
<dbReference type="STRING" id="31234.E3LXX5"/>
<dbReference type="PANTHER" id="PTHR22791:SF32">
    <property type="entry name" value="RING-TYPE DOMAIN-CONTAINING PROTEIN"/>
    <property type="match status" value="1"/>
</dbReference>
<dbReference type="InterPro" id="IPR051435">
    <property type="entry name" value="RING_finger_E3_ubiq-ligases"/>
</dbReference>
<dbReference type="HOGENOM" id="CLU_079158_0_0_1"/>
<feature type="compositionally biased region" description="Pro residues" evidence="5">
    <location>
        <begin position="294"/>
        <end position="310"/>
    </location>
</feature>